<organism evidence="4 5">
    <name type="scientific">Rhynchophorus ferrugineus</name>
    <name type="common">Red palm weevil</name>
    <name type="synonym">Curculio ferrugineus</name>
    <dbReference type="NCBI Taxonomy" id="354439"/>
    <lineage>
        <taxon>Eukaryota</taxon>
        <taxon>Metazoa</taxon>
        <taxon>Ecdysozoa</taxon>
        <taxon>Arthropoda</taxon>
        <taxon>Hexapoda</taxon>
        <taxon>Insecta</taxon>
        <taxon>Pterygota</taxon>
        <taxon>Neoptera</taxon>
        <taxon>Endopterygota</taxon>
        <taxon>Coleoptera</taxon>
        <taxon>Polyphaga</taxon>
        <taxon>Cucujiformia</taxon>
        <taxon>Curculionidae</taxon>
        <taxon>Dryophthorinae</taxon>
        <taxon>Rhynchophorus</taxon>
    </lineage>
</organism>
<dbReference type="GO" id="GO:0005840">
    <property type="term" value="C:ribosome"/>
    <property type="evidence" value="ECO:0007669"/>
    <property type="project" value="UniProtKB-KW"/>
</dbReference>
<reference evidence="4" key="1">
    <citation type="submission" date="2020-08" db="EMBL/GenBank/DDBJ databases">
        <title>Genome sequencing and assembly of the red palm weevil Rhynchophorus ferrugineus.</title>
        <authorList>
            <person name="Dias G.B."/>
            <person name="Bergman C.M."/>
            <person name="Manee M."/>
        </authorList>
    </citation>
    <scope>NUCLEOTIDE SEQUENCE</scope>
    <source>
        <strain evidence="4">AA-2017</strain>
        <tissue evidence="4">Whole larva</tissue>
    </source>
</reference>
<dbReference type="GO" id="GO:0003735">
    <property type="term" value="F:structural constituent of ribosome"/>
    <property type="evidence" value="ECO:0007669"/>
    <property type="project" value="InterPro"/>
</dbReference>
<dbReference type="Proteomes" id="UP000625711">
    <property type="component" value="Unassembled WGS sequence"/>
</dbReference>
<dbReference type="InterPro" id="IPR001911">
    <property type="entry name" value="Ribosomal_bS21"/>
</dbReference>
<dbReference type="GO" id="GO:0006412">
    <property type="term" value="P:translation"/>
    <property type="evidence" value="ECO:0007669"/>
    <property type="project" value="InterPro"/>
</dbReference>
<keyword evidence="3" id="KW-0687">Ribonucleoprotein</keyword>
<dbReference type="EMBL" id="JAACXV010014472">
    <property type="protein sequence ID" value="KAF7267054.1"/>
    <property type="molecule type" value="Genomic_DNA"/>
</dbReference>
<evidence type="ECO:0000313" key="5">
    <source>
        <dbReference type="Proteomes" id="UP000625711"/>
    </source>
</evidence>
<dbReference type="GO" id="GO:1990904">
    <property type="term" value="C:ribonucleoprotein complex"/>
    <property type="evidence" value="ECO:0007669"/>
    <property type="project" value="UniProtKB-KW"/>
</dbReference>
<evidence type="ECO:0000256" key="1">
    <source>
        <dbReference type="ARBA" id="ARBA00006640"/>
    </source>
</evidence>
<proteinExistence type="inferred from homology"/>
<evidence type="ECO:0000256" key="2">
    <source>
        <dbReference type="ARBA" id="ARBA00022980"/>
    </source>
</evidence>
<keyword evidence="5" id="KW-1185">Reference proteome</keyword>
<name>A0A834HS96_RHYFE</name>
<comment type="caution">
    <text evidence="4">The sequence shown here is derived from an EMBL/GenBank/DDBJ whole genome shotgun (WGS) entry which is preliminary data.</text>
</comment>
<gene>
    <name evidence="4" type="ORF">GWI33_019659</name>
</gene>
<accession>A0A834HS96</accession>
<dbReference type="NCBIfam" id="TIGR00030">
    <property type="entry name" value="S21p"/>
    <property type="match status" value="1"/>
</dbReference>
<evidence type="ECO:0000256" key="3">
    <source>
        <dbReference type="ARBA" id="ARBA00023274"/>
    </source>
</evidence>
<dbReference type="AlphaFoldDB" id="A0A834HS96"/>
<evidence type="ECO:0000313" key="4">
    <source>
        <dbReference type="EMBL" id="KAF7267054.1"/>
    </source>
</evidence>
<keyword evidence="2" id="KW-0689">Ribosomal protein</keyword>
<dbReference type="Pfam" id="PF01165">
    <property type="entry name" value="Ribosomal_S21"/>
    <property type="match status" value="1"/>
</dbReference>
<protein>
    <submittedName>
        <fullName evidence="4">Uncharacterized protein</fullName>
    </submittedName>
</protein>
<sequence length="113" mass="14142">MSLFHLDAPTYGYDEYDFSFWNSRFRYFAVNLHKDRACFEVNRNATRQFYSKNSFCREGILDQYRRCRYYEKPYQYRRRVNFEKCKAIYNEDMERKIQFILRKNRVDPYPGCL</sequence>
<comment type="similarity">
    <text evidence="1">Belongs to the bacterial ribosomal protein bS21 family.</text>
</comment>
<dbReference type="OrthoDB" id="2501249at2759"/>